<accession>G5ING9</accession>
<dbReference type="InterPro" id="IPR032479">
    <property type="entry name" value="DUF5058"/>
</dbReference>
<dbReference type="Proteomes" id="UP000005384">
    <property type="component" value="Unassembled WGS sequence"/>
</dbReference>
<dbReference type="Pfam" id="PF16481">
    <property type="entry name" value="DUF5058"/>
    <property type="match status" value="1"/>
</dbReference>
<dbReference type="RefSeq" id="WP_006783035.1">
    <property type="nucleotide sequence ID" value="NZ_CP040506.1"/>
</dbReference>
<proteinExistence type="predicted"/>
<comment type="caution">
    <text evidence="2">The sequence shown here is derived from an EMBL/GenBank/DDBJ whole genome shotgun (WGS) entry which is preliminary data.</text>
</comment>
<dbReference type="EMBL" id="ADLN01000127">
    <property type="protein sequence ID" value="EHI57140.1"/>
    <property type="molecule type" value="Genomic_DNA"/>
</dbReference>
<keyword evidence="1" id="KW-0812">Transmembrane</keyword>
<dbReference type="AlphaFoldDB" id="G5ING9"/>
<keyword evidence="3" id="KW-1185">Reference proteome</keyword>
<dbReference type="HOGENOM" id="CLU_101764_0_0_9"/>
<gene>
    <name evidence="2" type="ORF">HMPREF9473_05047</name>
</gene>
<sequence length="238" mass="25521">MTFNEIMNSPVLYGLVMAGIVYILIFCVITFRKAYKHGVEIGLSKEKMKTAITSSAIYSVVPSVSIVIGLFSLAAVLGVPWSWFRLSVVGAVTYELMASDMVATGAGYESIAALNAAGDPSIVGTVMFVMSICILGGIVGVLIFGKKVQSGLQTARKKNGQTGALVTGVLSLAIIEAFLPLQMMKGPVYLAVVLTSCLIVLIQMQVIKRFQLAWLRNFVMANTLLLGMASSLVWEKIL</sequence>
<dbReference type="PATRIC" id="fig|742737.3.peg.5040"/>
<reference evidence="2 3" key="1">
    <citation type="submission" date="2011-08" db="EMBL/GenBank/DDBJ databases">
        <title>The Genome Sequence of Clostridium hathewayi WAL-18680.</title>
        <authorList>
            <consortium name="The Broad Institute Genome Sequencing Platform"/>
            <person name="Earl A."/>
            <person name="Ward D."/>
            <person name="Feldgarden M."/>
            <person name="Gevers D."/>
            <person name="Finegold S.M."/>
            <person name="Summanen P.H."/>
            <person name="Molitoris D.R."/>
            <person name="Song M."/>
            <person name="Daigneault M."/>
            <person name="Allen-Vercoe E."/>
            <person name="Young S.K."/>
            <person name="Zeng Q."/>
            <person name="Gargeya S."/>
            <person name="Fitzgerald M."/>
            <person name="Haas B."/>
            <person name="Abouelleil A."/>
            <person name="Alvarado L."/>
            <person name="Arachchi H.M."/>
            <person name="Berlin A."/>
            <person name="Brown A."/>
            <person name="Chapman S.B."/>
            <person name="Chen Z."/>
            <person name="Dunbar C."/>
            <person name="Freedman E."/>
            <person name="Gearin G."/>
            <person name="Gellesch M."/>
            <person name="Goldberg J."/>
            <person name="Griggs A."/>
            <person name="Gujja S."/>
            <person name="Heiman D."/>
            <person name="Howarth C."/>
            <person name="Larson L."/>
            <person name="Lui A."/>
            <person name="MacDonald P.J.P."/>
            <person name="Montmayeur A."/>
            <person name="Murphy C."/>
            <person name="Neiman D."/>
            <person name="Pearson M."/>
            <person name="Priest M."/>
            <person name="Roberts A."/>
            <person name="Saif S."/>
            <person name="Shea T."/>
            <person name="Shenoy N."/>
            <person name="Sisk P."/>
            <person name="Stolte C."/>
            <person name="Sykes S."/>
            <person name="Wortman J."/>
            <person name="Nusbaum C."/>
            <person name="Birren B."/>
        </authorList>
    </citation>
    <scope>NUCLEOTIDE SEQUENCE [LARGE SCALE GENOMIC DNA]</scope>
    <source>
        <strain evidence="2 3">WAL-18680</strain>
    </source>
</reference>
<keyword evidence="1" id="KW-1133">Transmembrane helix</keyword>
<evidence type="ECO:0000256" key="1">
    <source>
        <dbReference type="SAM" id="Phobius"/>
    </source>
</evidence>
<feature type="transmembrane region" description="Helical" evidence="1">
    <location>
        <begin position="164"/>
        <end position="182"/>
    </location>
</feature>
<feature type="transmembrane region" description="Helical" evidence="1">
    <location>
        <begin position="12"/>
        <end position="35"/>
    </location>
</feature>
<name>G5ING9_9FIRM</name>
<evidence type="ECO:0000313" key="3">
    <source>
        <dbReference type="Proteomes" id="UP000005384"/>
    </source>
</evidence>
<feature type="transmembrane region" description="Helical" evidence="1">
    <location>
        <begin position="56"/>
        <end position="79"/>
    </location>
</feature>
<protein>
    <recommendedName>
        <fullName evidence="4">DUF5058 domain-containing protein</fullName>
    </recommendedName>
</protein>
<dbReference type="OrthoDB" id="86868at2"/>
<evidence type="ECO:0000313" key="2">
    <source>
        <dbReference type="EMBL" id="EHI57140.1"/>
    </source>
</evidence>
<feature type="transmembrane region" description="Helical" evidence="1">
    <location>
        <begin position="122"/>
        <end position="144"/>
    </location>
</feature>
<organism evidence="2 3">
    <name type="scientific">Hungatella hathewayi WAL-18680</name>
    <dbReference type="NCBI Taxonomy" id="742737"/>
    <lineage>
        <taxon>Bacteria</taxon>
        <taxon>Bacillati</taxon>
        <taxon>Bacillota</taxon>
        <taxon>Clostridia</taxon>
        <taxon>Lachnospirales</taxon>
        <taxon>Lachnospiraceae</taxon>
        <taxon>Hungatella</taxon>
    </lineage>
</organism>
<feature type="transmembrane region" description="Helical" evidence="1">
    <location>
        <begin position="214"/>
        <end position="234"/>
    </location>
</feature>
<keyword evidence="1" id="KW-0472">Membrane</keyword>
<feature type="transmembrane region" description="Helical" evidence="1">
    <location>
        <begin position="188"/>
        <end position="207"/>
    </location>
</feature>
<evidence type="ECO:0008006" key="4">
    <source>
        <dbReference type="Google" id="ProtNLM"/>
    </source>
</evidence>